<dbReference type="Pfam" id="PF01841">
    <property type="entry name" value="Transglut_core"/>
    <property type="match status" value="1"/>
</dbReference>
<keyword evidence="4" id="KW-1185">Reference proteome</keyword>
<feature type="compositionally biased region" description="Polar residues" evidence="1">
    <location>
        <begin position="71"/>
        <end position="84"/>
    </location>
</feature>
<dbReference type="PANTHER" id="PTHR46333:SF5">
    <property type="entry name" value="TRANSGLUTAMINASE-LIKE DOMAIN-CONTAINING PROTEIN"/>
    <property type="match status" value="1"/>
</dbReference>
<accession>A0A317X5E3</accession>
<proteinExistence type="predicted"/>
<name>A0A317X5E3_9EURO</name>
<dbReference type="GO" id="GO:0005737">
    <property type="term" value="C:cytoplasm"/>
    <property type="evidence" value="ECO:0007669"/>
    <property type="project" value="TreeGrafter"/>
</dbReference>
<dbReference type="Proteomes" id="UP000246702">
    <property type="component" value="Unassembled WGS sequence"/>
</dbReference>
<dbReference type="AlphaFoldDB" id="A0A317X5E3"/>
<feature type="compositionally biased region" description="Polar residues" evidence="1">
    <location>
        <begin position="296"/>
        <end position="306"/>
    </location>
</feature>
<dbReference type="EMBL" id="MSFK01000008">
    <property type="protein sequence ID" value="PWY91770.1"/>
    <property type="molecule type" value="Genomic_DNA"/>
</dbReference>
<dbReference type="OrthoDB" id="6129702at2759"/>
<dbReference type="GeneID" id="37109393"/>
<organism evidence="3 4">
    <name type="scientific">Aspergillus sclerotioniger CBS 115572</name>
    <dbReference type="NCBI Taxonomy" id="1450535"/>
    <lineage>
        <taxon>Eukaryota</taxon>
        <taxon>Fungi</taxon>
        <taxon>Dikarya</taxon>
        <taxon>Ascomycota</taxon>
        <taxon>Pezizomycotina</taxon>
        <taxon>Eurotiomycetes</taxon>
        <taxon>Eurotiomycetidae</taxon>
        <taxon>Eurotiales</taxon>
        <taxon>Aspergillaceae</taxon>
        <taxon>Aspergillus</taxon>
        <taxon>Aspergillus subgen. Circumdati</taxon>
    </lineage>
</organism>
<gene>
    <name evidence="3" type="ORF">BO94DRAFT_379484</name>
</gene>
<dbReference type="PANTHER" id="PTHR46333">
    <property type="entry name" value="CYTOKINESIS PROTEIN 3"/>
    <property type="match status" value="1"/>
</dbReference>
<feature type="compositionally biased region" description="Pro residues" evidence="1">
    <location>
        <begin position="184"/>
        <end position="197"/>
    </location>
</feature>
<feature type="compositionally biased region" description="Low complexity" evidence="1">
    <location>
        <begin position="198"/>
        <end position="210"/>
    </location>
</feature>
<dbReference type="InterPro" id="IPR002931">
    <property type="entry name" value="Transglutaminase-like"/>
</dbReference>
<feature type="region of interest" description="Disordered" evidence="1">
    <location>
        <begin position="18"/>
        <end position="280"/>
    </location>
</feature>
<feature type="compositionally biased region" description="Pro residues" evidence="1">
    <location>
        <begin position="39"/>
        <end position="51"/>
    </location>
</feature>
<dbReference type="SUPFAM" id="SSF54001">
    <property type="entry name" value="Cysteine proteinases"/>
    <property type="match status" value="1"/>
</dbReference>
<evidence type="ECO:0000313" key="4">
    <source>
        <dbReference type="Proteomes" id="UP000246702"/>
    </source>
</evidence>
<feature type="compositionally biased region" description="Pro residues" evidence="1">
    <location>
        <begin position="87"/>
        <end position="115"/>
    </location>
</feature>
<feature type="compositionally biased region" description="Low complexity" evidence="1">
    <location>
        <begin position="148"/>
        <end position="165"/>
    </location>
</feature>
<evidence type="ECO:0000256" key="1">
    <source>
        <dbReference type="SAM" id="MobiDB-lite"/>
    </source>
</evidence>
<dbReference type="RefSeq" id="XP_025469498.1">
    <property type="nucleotide sequence ID" value="XM_025607250.1"/>
</dbReference>
<feature type="region of interest" description="Disordered" evidence="1">
    <location>
        <begin position="296"/>
        <end position="316"/>
    </location>
</feature>
<evidence type="ECO:0000259" key="2">
    <source>
        <dbReference type="SMART" id="SM00460"/>
    </source>
</evidence>
<dbReference type="SMART" id="SM00460">
    <property type="entry name" value="TGc"/>
    <property type="match status" value="1"/>
</dbReference>
<dbReference type="InterPro" id="IPR052557">
    <property type="entry name" value="CAP/Cytokinesis_protein"/>
</dbReference>
<feature type="compositionally biased region" description="Low complexity" evidence="1">
    <location>
        <begin position="53"/>
        <end position="63"/>
    </location>
</feature>
<sequence length="707" mass="76631">MAEEPQVMSIQQRIAALKQAQAGQSAGIEASEPVLVQPTPMPIRPAAPPRPKTFTTTTTTNHNTNDHAAGSNGSIYNLSSTSNNAVPPRPVPRPSTAPAPVPAPAKYKTPPPLPARKPSEQQRPALPPRRPTQPSRKGSLESMASDISRSTTTSAGRTTTTSATSFDAGPGRSLPPAWGEADLPPLPPKRQPQPLPRPTLTTKRSISRLSPPRPTLPLRRKSSHSNYSTENTDSERPRLPPRLPSRNTSDHSPSINEEEERTPPLPARRLPPPMPSDATLGKLKESGFAAINKNFGNANGASSEPSANGVPPPVPLASRPDLSKIQATKPRLYAPNSLAVPPTVGCLKCRDFSAPDAHAARYPRMSLPTHDLDWLARELTSPFPSLTDKARVIFTWLHHNVMYDTVAFFSNRVQPATPASTLATGMAVCAGYAGLFTALATHAGLEAKSISGHGKGFGFNDPAPGSALPPVQAGHAWNVVKIDDGQWKIIDSCWGAGHIDDGQTYVQEFNPAMFTNSNDEMGLRHFPTDRTQFYRDDGRPEISWQEYLLGNPTSPLGAEQPFVFSDADKHSIGARSYLPAAKQISVSQGGPVRFQFGLICEHWTLEHHTRAKPGLFLLMTHEVDGRKDENLLLTHIRGSGPNGGGDLWYVDVPDARMLGAPGQKLDLAVLTRFGDREDARGLTAEEYRAQVNRVARSWALIARWELV</sequence>
<reference evidence="3 4" key="1">
    <citation type="submission" date="2016-12" db="EMBL/GenBank/DDBJ databases">
        <title>The genomes of Aspergillus section Nigri reveals drivers in fungal speciation.</title>
        <authorList>
            <consortium name="DOE Joint Genome Institute"/>
            <person name="Vesth T.C."/>
            <person name="Nybo J."/>
            <person name="Theobald S."/>
            <person name="Brandl J."/>
            <person name="Frisvad J.C."/>
            <person name="Nielsen K.F."/>
            <person name="Lyhne E.K."/>
            <person name="Kogle M.E."/>
            <person name="Kuo A."/>
            <person name="Riley R."/>
            <person name="Clum A."/>
            <person name="Nolan M."/>
            <person name="Lipzen A."/>
            <person name="Salamov A."/>
            <person name="Henrissat B."/>
            <person name="Wiebenga A."/>
            <person name="De Vries R.P."/>
            <person name="Grigoriev I.V."/>
            <person name="Mortensen U.H."/>
            <person name="Andersen M.R."/>
            <person name="Baker S.E."/>
        </authorList>
    </citation>
    <scope>NUCLEOTIDE SEQUENCE [LARGE SCALE GENOMIC DNA]</scope>
    <source>
        <strain evidence="3 4">CBS 115572</strain>
    </source>
</reference>
<evidence type="ECO:0000313" key="3">
    <source>
        <dbReference type="EMBL" id="PWY91770.1"/>
    </source>
</evidence>
<feature type="compositionally biased region" description="Pro residues" evidence="1">
    <location>
        <begin position="263"/>
        <end position="275"/>
    </location>
</feature>
<feature type="domain" description="Transglutaminase-like" evidence="2">
    <location>
        <begin position="421"/>
        <end position="494"/>
    </location>
</feature>
<dbReference type="STRING" id="1450535.A0A317X5E3"/>
<dbReference type="Gene3D" id="3.10.620.30">
    <property type="match status" value="1"/>
</dbReference>
<comment type="caution">
    <text evidence="3">The sequence shown here is derived from an EMBL/GenBank/DDBJ whole genome shotgun (WGS) entry which is preliminary data.</text>
</comment>
<dbReference type="InterPro" id="IPR038765">
    <property type="entry name" value="Papain-like_cys_pep_sf"/>
</dbReference>
<protein>
    <recommendedName>
        <fullName evidence="2">Transglutaminase-like domain-containing protein</fullName>
    </recommendedName>
</protein>